<dbReference type="RefSeq" id="WP_093350516.1">
    <property type="nucleotide sequence ID" value="NZ_FOUY01000032.1"/>
</dbReference>
<keyword evidence="4" id="KW-1185">Reference proteome</keyword>
<proteinExistence type="predicted"/>
<feature type="compositionally biased region" description="Low complexity" evidence="1">
    <location>
        <begin position="7"/>
        <end position="22"/>
    </location>
</feature>
<dbReference type="Proteomes" id="UP000199614">
    <property type="component" value="Unassembled WGS sequence"/>
</dbReference>
<dbReference type="AlphaFoldDB" id="A0A1I5EPV8"/>
<feature type="domain" description="NERD" evidence="2">
    <location>
        <begin position="63"/>
        <end position="179"/>
    </location>
</feature>
<protein>
    <submittedName>
        <fullName evidence="3">Nuclease-related domain-containing protein</fullName>
    </submittedName>
</protein>
<dbReference type="Pfam" id="PF08378">
    <property type="entry name" value="NERD"/>
    <property type="match status" value="1"/>
</dbReference>
<dbReference type="STRING" id="260086.SAMN05216207_103227"/>
<evidence type="ECO:0000259" key="2">
    <source>
        <dbReference type="Pfam" id="PF08378"/>
    </source>
</evidence>
<dbReference type="InterPro" id="IPR011528">
    <property type="entry name" value="NERD"/>
</dbReference>
<evidence type="ECO:0000313" key="4">
    <source>
        <dbReference type="Proteomes" id="UP000199614"/>
    </source>
</evidence>
<name>A0A1I5EPV8_PSUAM</name>
<dbReference type="OrthoDB" id="5793358at2"/>
<feature type="region of interest" description="Disordered" evidence="1">
    <location>
        <begin position="1"/>
        <end position="25"/>
    </location>
</feature>
<gene>
    <name evidence="3" type="ORF">SAMN05216207_103227</name>
</gene>
<sequence>MNPTPMNASANPVPVGPAGAPAHGTVDRSRTIDLARHYPGRRAGHVAAHVREAGHPDRNWRLGADGERRTAELLERLTGRTRRDRLLGRPPRWRVLHSVPLDGGAADLDHVLIGPPGICVINSRHHLHRTVLLDNDRLVVSGVATDAVPRARDEARRVRSLLLPHLGDDSAVPVRPVIAVVGTPMRVRRWPDDVVVATEGALVSALRGMAPVLGPAAVGRIHEVARRPASWA</sequence>
<evidence type="ECO:0000313" key="3">
    <source>
        <dbReference type="EMBL" id="SFO13542.1"/>
    </source>
</evidence>
<dbReference type="EMBL" id="FOUY01000032">
    <property type="protein sequence ID" value="SFO13542.1"/>
    <property type="molecule type" value="Genomic_DNA"/>
</dbReference>
<reference evidence="3 4" key="1">
    <citation type="submission" date="2016-10" db="EMBL/GenBank/DDBJ databases">
        <authorList>
            <person name="de Groot N.N."/>
        </authorList>
    </citation>
    <scope>NUCLEOTIDE SEQUENCE [LARGE SCALE GENOMIC DNA]</scope>
    <source>
        <strain evidence="3 4">CGMCC 4.1877</strain>
    </source>
</reference>
<organism evidence="3 4">
    <name type="scientific">Pseudonocardia ammonioxydans</name>
    <dbReference type="NCBI Taxonomy" id="260086"/>
    <lineage>
        <taxon>Bacteria</taxon>
        <taxon>Bacillati</taxon>
        <taxon>Actinomycetota</taxon>
        <taxon>Actinomycetes</taxon>
        <taxon>Pseudonocardiales</taxon>
        <taxon>Pseudonocardiaceae</taxon>
        <taxon>Pseudonocardia</taxon>
    </lineage>
</organism>
<accession>A0A1I5EPV8</accession>
<evidence type="ECO:0000256" key="1">
    <source>
        <dbReference type="SAM" id="MobiDB-lite"/>
    </source>
</evidence>